<feature type="compositionally biased region" description="Basic residues" evidence="1">
    <location>
        <begin position="9"/>
        <end position="23"/>
    </location>
</feature>
<feature type="compositionally biased region" description="Basic and acidic residues" evidence="1">
    <location>
        <begin position="357"/>
        <end position="386"/>
    </location>
</feature>
<evidence type="ECO:0000313" key="3">
    <source>
        <dbReference type="Proteomes" id="UP001530315"/>
    </source>
</evidence>
<accession>A0ABD3Q830</accession>
<feature type="region of interest" description="Disordered" evidence="1">
    <location>
        <begin position="87"/>
        <end position="144"/>
    </location>
</feature>
<organism evidence="2 3">
    <name type="scientific">Stephanodiscus triporus</name>
    <dbReference type="NCBI Taxonomy" id="2934178"/>
    <lineage>
        <taxon>Eukaryota</taxon>
        <taxon>Sar</taxon>
        <taxon>Stramenopiles</taxon>
        <taxon>Ochrophyta</taxon>
        <taxon>Bacillariophyta</taxon>
        <taxon>Coscinodiscophyceae</taxon>
        <taxon>Thalassiosirophycidae</taxon>
        <taxon>Stephanodiscales</taxon>
        <taxon>Stephanodiscaceae</taxon>
        <taxon>Stephanodiscus</taxon>
    </lineage>
</organism>
<proteinExistence type="predicted"/>
<feature type="region of interest" description="Disordered" evidence="1">
    <location>
        <begin position="157"/>
        <end position="196"/>
    </location>
</feature>
<comment type="caution">
    <text evidence="2">The sequence shown here is derived from an EMBL/GenBank/DDBJ whole genome shotgun (WGS) entry which is preliminary data.</text>
</comment>
<feature type="compositionally biased region" description="Acidic residues" evidence="1">
    <location>
        <begin position="1492"/>
        <end position="1505"/>
    </location>
</feature>
<feature type="compositionally biased region" description="Polar residues" evidence="1">
    <location>
        <begin position="696"/>
        <end position="705"/>
    </location>
</feature>
<dbReference type="EMBL" id="JALLAZ020000400">
    <property type="protein sequence ID" value="KAL3796049.1"/>
    <property type="molecule type" value="Genomic_DNA"/>
</dbReference>
<feature type="compositionally biased region" description="Basic and acidic residues" evidence="1">
    <location>
        <begin position="392"/>
        <end position="409"/>
    </location>
</feature>
<feature type="region of interest" description="Disordered" evidence="1">
    <location>
        <begin position="277"/>
        <end position="327"/>
    </location>
</feature>
<feature type="region of interest" description="Disordered" evidence="1">
    <location>
        <begin position="340"/>
        <end position="419"/>
    </location>
</feature>
<feature type="compositionally biased region" description="Acidic residues" evidence="1">
    <location>
        <begin position="43"/>
        <end position="54"/>
    </location>
</feature>
<protein>
    <submittedName>
        <fullName evidence="2">Uncharacterized protein</fullName>
    </submittedName>
</protein>
<feature type="compositionally biased region" description="Low complexity" evidence="1">
    <location>
        <begin position="1475"/>
        <end position="1489"/>
    </location>
</feature>
<feature type="region of interest" description="Disordered" evidence="1">
    <location>
        <begin position="1246"/>
        <end position="1278"/>
    </location>
</feature>
<feature type="compositionally biased region" description="Polar residues" evidence="1">
    <location>
        <begin position="1460"/>
        <end position="1474"/>
    </location>
</feature>
<feature type="compositionally biased region" description="Basic and acidic residues" evidence="1">
    <location>
        <begin position="613"/>
        <end position="632"/>
    </location>
</feature>
<sequence>MANLSQKDRLHRAKMLARYKSAKQRQLSDGGGENSAKKGGGNDDYDDYVDDDDVENRNLSPNNMAVVTTTTATAACASPISSYSLRRTAATEGTMTTTTTTTTKMTKTPTPMPTPTPTISQSPAPSLDSNNGSRSARAKDRAASIVDAKRKLAASRMAVTKAKMRPATMVTEGTSEKDNARRLPASPASSTISAVPSKSSSTFAGVAVQGVGGGGEGEGARTNDIAAATSSPGRANILDAGATAAFNTTESITVGATRRQQQLQSVVSQRERFQRLRQKQQQLQQPPIASVEKTKTSTNEGLSLMTSQSKGEKKKYHLSSPTPLKPQKIAEVSLISSQVATSTKGGGDKGGSGHISSHHDLNADGRDDFVLNDGGRESLQRQRGNDFPRSSHRGDARSRSFHRADERPQQSHRQQRGQQQIISLASPKSLLLSVLHGTSIGTLIGDLSYDDDEVNDEKVVNDHLGDIDTSIEDKENTYGKRDCGSPPLLLQGGEYTVSISDDDGEFIGELFVKEEDSGVVAARGGVGMIRPQEDSTTTEEGEEATEATGTILGVKVGDANGEDKGRWPADIDVFSPPSWGAPTLLLDNSDKDWYRESWESENRKDLNTVNSGGDKEVKKVAVNDTKSKDNDASSHTNGPGRTVVHDEQEEEEEENLMWNASGDDFGAKKEEEMFEKSMNYGNNEMDQPKEKEVQADQMQSTSCSGSFEWDGIGEEENLSSETDIKSKTKEEDHANEARHNHQLQGGCVVDVKSDCSTAYEGFGTVLDSGALSCKESMDESYDDDNSSSIAAASEGTNGTATAFDPLSMFGEEENFDDEEFVGILDATTAFSASAASAFDSATFGSVFAENTIFPSLINGGGGGMSSTSYAKFPILHQQGNTNDQHGFPLPSPAGSESLESWWQSRYASTQNSDVNSAVQEALAKRVDVVAASSSPPTFPPQPERTKALPEIATLPVETTAVATEITAKISKDPTRNSAIPTKTISTARNNEQEGLPLECLSGGFQAVAAKDSRQEQQPRLQNQSLLSQSDEEDSIFSGLIDDDCSSLPGLAKNHQTRMMKPWPRNPVNNITGSSSPALIVNTRTDEDIFRRRVTSTETEEDVFSGVSVSSQQQLSSPFPRLKESNAMKSLLDDGTVESPSIQQPPKCKKNNFIKTIIPLPAEPARRAERLPSTAHTTLLFSPEDKGYGVIDLTAIEQSPTNASITSDITSSVVFGYAGDSATKKRRQLGILETHHEIVCDATKLHDNDLSNEHDGSGDDNDDKNSSMHSSGGCEKNEIMKRESRGVSLISFSTGDGSSQLSSSTSLQKRVSSLAAASAAAAQAGNGNNKLSEVENNTKNASSDDGGSSQSKFSDESLGSETVNAKLSFLSQLSSCNIFAASSFVYCAGAKDEKTIDENLVNRQEDALVTEGSDKSGEAGQMVKRGNTGSDSLLQSARRGNFTRNGLDSITVSLFNSMSSKGNQGSIQMNGSATQSDSISDSDSDNGSGSSDKEDDDGDVDGDESESISINCNEADEEYLNEGTAPSEEKKSKDGKEEGDSDTSMPERSFDTEAALTQAALTQAGSSQDNERLSVEVNFPLLSSPENVSRVFDRLRNEGIEVLKLNREKNWQPRFLTITAEIVNFGGNDSFPAGLLWVKKFDQAKQHTMASVDKKGKGGIMFTRIDHISVTKDNHALNRKQKKGMFKDSITLALHSIRSGSQREILFRCMSKGDAFALSSGFQAILDRIRFEQQKTNKKRNIGQLKVITTDSREELDSTTPIADRWEL</sequence>
<feature type="compositionally biased region" description="Polar residues" evidence="1">
    <location>
        <begin position="1324"/>
        <end position="1355"/>
    </location>
</feature>
<feature type="region of interest" description="Disordered" evidence="1">
    <location>
        <begin position="1010"/>
        <end position="1029"/>
    </location>
</feature>
<feature type="compositionally biased region" description="Low complexity" evidence="1">
    <location>
        <begin position="94"/>
        <end position="109"/>
    </location>
</feature>
<feature type="compositionally biased region" description="Basic and acidic residues" evidence="1">
    <location>
        <begin position="1526"/>
        <end position="1537"/>
    </location>
</feature>
<reference evidence="2 3" key="1">
    <citation type="submission" date="2024-10" db="EMBL/GenBank/DDBJ databases">
        <title>Updated reference genomes for cyclostephanoid diatoms.</title>
        <authorList>
            <person name="Roberts W.R."/>
            <person name="Alverson A.J."/>
        </authorList>
    </citation>
    <scope>NUCLEOTIDE SEQUENCE [LARGE SCALE GENOMIC DNA]</scope>
    <source>
        <strain evidence="2 3">AJA276-08</strain>
    </source>
</reference>
<feature type="compositionally biased region" description="Basic and acidic residues" evidence="1">
    <location>
        <begin position="1246"/>
        <end position="1256"/>
    </location>
</feature>
<feature type="region of interest" description="Disordered" evidence="1">
    <location>
        <begin position="1322"/>
        <end position="1355"/>
    </location>
</feature>
<keyword evidence="3" id="KW-1185">Reference proteome</keyword>
<name>A0ABD3Q830_9STRA</name>
<feature type="compositionally biased region" description="Polar residues" evidence="1">
    <location>
        <begin position="187"/>
        <end position="196"/>
    </location>
</feature>
<dbReference type="Proteomes" id="UP001530315">
    <property type="component" value="Unassembled WGS sequence"/>
</dbReference>
<evidence type="ECO:0000313" key="2">
    <source>
        <dbReference type="EMBL" id="KAL3796049.1"/>
    </source>
</evidence>
<feature type="compositionally biased region" description="Basic and acidic residues" evidence="1">
    <location>
        <begin position="722"/>
        <end position="739"/>
    </location>
</feature>
<feature type="region of interest" description="Disordered" evidence="1">
    <location>
        <begin position="1"/>
        <end position="60"/>
    </location>
</feature>
<feature type="region of interest" description="Disordered" evidence="1">
    <location>
        <begin position="604"/>
        <end position="655"/>
    </location>
</feature>
<feature type="compositionally biased region" description="Polar residues" evidence="1">
    <location>
        <begin position="1017"/>
        <end position="1028"/>
    </location>
</feature>
<feature type="region of interest" description="Disordered" evidence="1">
    <location>
        <begin position="681"/>
        <end position="739"/>
    </location>
</feature>
<feature type="compositionally biased region" description="Polar residues" evidence="1">
    <location>
        <begin position="119"/>
        <end position="132"/>
    </location>
</feature>
<feature type="region of interest" description="Disordered" evidence="1">
    <location>
        <begin position="1460"/>
        <end position="1548"/>
    </location>
</feature>
<gene>
    <name evidence="2" type="ORF">ACHAW5_007832</name>
</gene>
<feature type="compositionally biased region" description="Gly residues" evidence="1">
    <location>
        <begin position="344"/>
        <end position="353"/>
    </location>
</feature>
<feature type="compositionally biased region" description="Polar residues" evidence="1">
    <location>
        <begin position="296"/>
        <end position="309"/>
    </location>
</feature>
<evidence type="ECO:0000256" key="1">
    <source>
        <dbReference type="SAM" id="MobiDB-lite"/>
    </source>
</evidence>
<feature type="region of interest" description="Disordered" evidence="1">
    <location>
        <begin position="1408"/>
        <end position="1439"/>
    </location>
</feature>